<comment type="caution">
    <text evidence="17">The sequence shown here is derived from an EMBL/GenBank/DDBJ whole genome shotgun (WGS) entry which is preliminary data.</text>
</comment>
<dbReference type="EMBL" id="JARJCW010000058">
    <property type="protein sequence ID" value="KAJ7201560.1"/>
    <property type="molecule type" value="Genomic_DNA"/>
</dbReference>
<dbReference type="Gene3D" id="3.40.50.10130">
    <property type="match status" value="1"/>
</dbReference>
<dbReference type="GO" id="GO:0005634">
    <property type="term" value="C:nucleus"/>
    <property type="evidence" value="ECO:0007669"/>
    <property type="project" value="UniProtKB-SubCell"/>
</dbReference>
<evidence type="ECO:0000256" key="8">
    <source>
        <dbReference type="ARBA" id="ARBA00022801"/>
    </source>
</evidence>
<keyword evidence="12 14" id="KW-0539">Nucleus</keyword>
<feature type="compositionally biased region" description="Polar residues" evidence="15">
    <location>
        <begin position="243"/>
        <end position="254"/>
    </location>
</feature>
<dbReference type="GO" id="GO:0046872">
    <property type="term" value="F:metal ion binding"/>
    <property type="evidence" value="ECO:0007669"/>
    <property type="project" value="UniProtKB-UniRule"/>
</dbReference>
<dbReference type="Gene3D" id="1.10.150.670">
    <property type="entry name" value="Crossover junction endonuclease EME1, DNA-binding domain"/>
    <property type="match status" value="1"/>
</dbReference>
<dbReference type="InterPro" id="IPR042530">
    <property type="entry name" value="EME1/EME2_C"/>
</dbReference>
<evidence type="ECO:0000256" key="4">
    <source>
        <dbReference type="ARBA" id="ARBA00022722"/>
    </source>
</evidence>
<evidence type="ECO:0000256" key="2">
    <source>
        <dbReference type="ARBA" id="ARBA00004123"/>
    </source>
</evidence>
<dbReference type="Proteomes" id="UP001219525">
    <property type="component" value="Unassembled WGS sequence"/>
</dbReference>
<keyword evidence="9 14" id="KW-0460">Magnesium</keyword>
<keyword evidence="11 14" id="KW-0234">DNA repair</keyword>
<keyword evidence="5 14" id="KW-0479">Metal-binding</keyword>
<comment type="subunit">
    <text evidence="14">Interacts with EME1.</text>
</comment>
<organism evidence="17 18">
    <name type="scientific">Mycena pura</name>
    <dbReference type="NCBI Taxonomy" id="153505"/>
    <lineage>
        <taxon>Eukaryota</taxon>
        <taxon>Fungi</taxon>
        <taxon>Dikarya</taxon>
        <taxon>Basidiomycota</taxon>
        <taxon>Agaricomycotina</taxon>
        <taxon>Agaricomycetes</taxon>
        <taxon>Agaricomycetidae</taxon>
        <taxon>Agaricales</taxon>
        <taxon>Marasmiineae</taxon>
        <taxon>Mycenaceae</taxon>
        <taxon>Mycena</taxon>
    </lineage>
</organism>
<evidence type="ECO:0000256" key="15">
    <source>
        <dbReference type="SAM" id="MobiDB-lite"/>
    </source>
</evidence>
<dbReference type="InterPro" id="IPR011335">
    <property type="entry name" value="Restrct_endonuc-II-like"/>
</dbReference>
<evidence type="ECO:0000256" key="12">
    <source>
        <dbReference type="ARBA" id="ARBA00023242"/>
    </source>
</evidence>
<dbReference type="InterPro" id="IPR010996">
    <property type="entry name" value="HHH_MUS81"/>
</dbReference>
<feature type="region of interest" description="Disordered" evidence="15">
    <location>
        <begin position="239"/>
        <end position="259"/>
    </location>
</feature>
<dbReference type="SUPFAM" id="SSF47802">
    <property type="entry name" value="DNA polymerase beta, N-terminal domain-like"/>
    <property type="match status" value="1"/>
</dbReference>
<evidence type="ECO:0000256" key="10">
    <source>
        <dbReference type="ARBA" id="ARBA00023172"/>
    </source>
</evidence>
<feature type="domain" description="ERCC4" evidence="16">
    <location>
        <begin position="393"/>
        <end position="488"/>
    </location>
</feature>
<evidence type="ECO:0000256" key="1">
    <source>
        <dbReference type="ARBA" id="ARBA00001946"/>
    </source>
</evidence>
<dbReference type="CDD" id="cd20074">
    <property type="entry name" value="XPF_nuclease_Mus81"/>
    <property type="match status" value="1"/>
</dbReference>
<evidence type="ECO:0000256" key="5">
    <source>
        <dbReference type="ARBA" id="ARBA00022723"/>
    </source>
</evidence>
<accession>A0AAD6V3T2</accession>
<evidence type="ECO:0000256" key="9">
    <source>
        <dbReference type="ARBA" id="ARBA00022842"/>
    </source>
</evidence>
<dbReference type="SUPFAM" id="SSF52980">
    <property type="entry name" value="Restriction endonuclease-like"/>
    <property type="match status" value="1"/>
</dbReference>
<evidence type="ECO:0000256" key="3">
    <source>
        <dbReference type="ARBA" id="ARBA00010015"/>
    </source>
</evidence>
<comment type="subcellular location">
    <subcellularLocation>
        <location evidence="2 14">Nucleus</location>
    </subcellularLocation>
</comment>
<comment type="similarity">
    <text evidence="3 14">Belongs to the XPF family.</text>
</comment>
<dbReference type="PANTHER" id="PTHR13451">
    <property type="entry name" value="CLASS II CROSSOVER JUNCTION ENDONUCLEASE MUS81"/>
    <property type="match status" value="1"/>
</dbReference>
<keyword evidence="8 14" id="KW-0378">Hydrolase</keyword>
<evidence type="ECO:0000256" key="11">
    <source>
        <dbReference type="ARBA" id="ARBA00023204"/>
    </source>
</evidence>
<proteinExistence type="inferred from homology"/>
<dbReference type="PANTHER" id="PTHR13451:SF0">
    <property type="entry name" value="CROSSOVER JUNCTION ENDONUCLEASE MUS81"/>
    <property type="match status" value="1"/>
</dbReference>
<evidence type="ECO:0000256" key="6">
    <source>
        <dbReference type="ARBA" id="ARBA00022759"/>
    </source>
</evidence>
<dbReference type="GO" id="GO:0003677">
    <property type="term" value="F:DNA binding"/>
    <property type="evidence" value="ECO:0007669"/>
    <property type="project" value="UniProtKB-UniRule"/>
</dbReference>
<feature type="compositionally biased region" description="Low complexity" evidence="15">
    <location>
        <begin position="271"/>
        <end position="282"/>
    </location>
</feature>
<dbReference type="EC" id="3.1.22.-" evidence="14"/>
<dbReference type="SMART" id="SM00891">
    <property type="entry name" value="ERCC4"/>
    <property type="match status" value="1"/>
</dbReference>
<dbReference type="GO" id="GO:0000712">
    <property type="term" value="P:resolution of meiotic recombination intermediates"/>
    <property type="evidence" value="ECO:0007669"/>
    <property type="project" value="TreeGrafter"/>
</dbReference>
<keyword evidence="7 14" id="KW-0227">DNA damage</keyword>
<dbReference type="GO" id="GO:0048476">
    <property type="term" value="C:Holliday junction resolvase complex"/>
    <property type="evidence" value="ECO:0007669"/>
    <property type="project" value="UniProtKB-UniRule"/>
</dbReference>
<dbReference type="InterPro" id="IPR006166">
    <property type="entry name" value="ERCC4_domain"/>
</dbReference>
<dbReference type="InterPro" id="IPR033309">
    <property type="entry name" value="Mus81"/>
</dbReference>
<comment type="cofactor">
    <cofactor evidence="1 14">
        <name>Mg(2+)</name>
        <dbReference type="ChEBI" id="CHEBI:18420"/>
    </cofactor>
</comment>
<feature type="region of interest" description="Disordered" evidence="15">
    <location>
        <begin position="74"/>
        <end position="109"/>
    </location>
</feature>
<gene>
    <name evidence="17" type="ORF">GGX14DRAFT_655293</name>
</gene>
<dbReference type="GO" id="GO:0031573">
    <property type="term" value="P:mitotic intra-S DNA damage checkpoint signaling"/>
    <property type="evidence" value="ECO:0007669"/>
    <property type="project" value="TreeGrafter"/>
</dbReference>
<name>A0AAD6V3T2_9AGAR</name>
<keyword evidence="10 14" id="KW-0233">DNA recombination</keyword>
<dbReference type="GO" id="GO:0006308">
    <property type="term" value="P:DNA catabolic process"/>
    <property type="evidence" value="ECO:0007669"/>
    <property type="project" value="UniProtKB-UniRule"/>
</dbReference>
<protein>
    <recommendedName>
        <fullName evidence="14">Crossover junction endonuclease MUS81</fullName>
        <ecNumber evidence="14">3.1.22.-</ecNumber>
    </recommendedName>
</protein>
<keyword evidence="6 14" id="KW-0255">Endonuclease</keyword>
<comment type="function">
    <text evidence="14">Interacts with EME1 to form a DNA structure-specific endonuclease with substrate preference for branched DNA structures with a 5'-end at the branch nick. Typical substrates include 3'-flap structures, D-loops, replication forks and nicked Holliday junctions. May be required in mitosis for the processing of stalled or collapsed replication fork intermediates. May be required in meiosis for the repair of meiosis-specific double strand breaks subsequent to single-end invasion (SEI).</text>
</comment>
<dbReference type="GO" id="GO:0000727">
    <property type="term" value="P:double-strand break repair via break-induced replication"/>
    <property type="evidence" value="ECO:0007669"/>
    <property type="project" value="UniProtKB-UniRule"/>
</dbReference>
<feature type="region of interest" description="Disordered" evidence="15">
    <location>
        <begin position="269"/>
        <end position="288"/>
    </location>
</feature>
<evidence type="ECO:0000313" key="18">
    <source>
        <dbReference type="Proteomes" id="UP001219525"/>
    </source>
</evidence>
<dbReference type="Gene3D" id="1.10.150.110">
    <property type="entry name" value="DNA polymerase beta, N-terminal domain-like"/>
    <property type="match status" value="1"/>
</dbReference>
<keyword evidence="13" id="KW-0469">Meiosis</keyword>
<dbReference type="InterPro" id="IPR027421">
    <property type="entry name" value="DNA_pol_lamdba_lyase_dom_sf"/>
</dbReference>
<evidence type="ECO:0000259" key="16">
    <source>
        <dbReference type="SMART" id="SM00891"/>
    </source>
</evidence>
<evidence type="ECO:0000313" key="17">
    <source>
        <dbReference type="EMBL" id="KAJ7201560.1"/>
    </source>
</evidence>
<dbReference type="InterPro" id="IPR047416">
    <property type="entry name" value="XPF_nuclease_Mus81"/>
</dbReference>
<keyword evidence="4 14" id="KW-0540">Nuclease</keyword>
<sequence length="704" mass="78485">MPRAVQKINARFLNLLRELRDEHDNDDHRYMVYNKAWNGLKKETREFTTPRDLLAVHGIGPAIVKKIEQRYIPDWDPDIPPPSSKPRGRQLKRSASDIGAETPRANKRRTGTVAELPTQAPLVQPVPPTIEATTAASVGKPFQFWYLDVEGNRVRDRVNAKTSFFTVGMNELLQMKIVYPLSQATHPLTAALLNTERRGADMVVADIPEDLAEQFPQCPGFADVPNPARRRPNLSTLLAEEGGQQNRPRNSIDPSRQLPGYLQTGATAVASGSRGNTSSSSQSHDRLPSDMRLAATARSFKSISQAESGAISSPVALPRPLVRAVTTPAVFSTSASALHRTASLPVPSQTTRPRLSHAIPAPPPIEHHSLCIPQANFPEFTPRILRAGEYAVQLLMDHRERVGKYRGDIHEQLGSSVSVGTAALELGDVVWVAIIGEEKFVLDVVLERKRLDDLVGSIINKNSRFHEQKFRLHQSGISRVLYLVEAYDTQRNRENWDPQIKTALSSTQVVDGFFVKETENLQDTIAYLTGLTEELCRDHQRRNLYVIPSHLIKRHSYLDLIKHLRRTYPDRRYVTSFADYQALNSKSGFTTVRDTWARMLLCVRGMSAEKVRAVVDRWPTPRALWEAFLEAEAEEAAARARQEAEAEIMATGPSKGKGRKKSTVPEARKMLIGVGGESGVRAIGPVLSSKLYDQFMAASFEEDG</sequence>
<dbReference type="GO" id="GO:0048257">
    <property type="term" value="F:3'-flap endonuclease activity"/>
    <property type="evidence" value="ECO:0007669"/>
    <property type="project" value="TreeGrafter"/>
</dbReference>
<dbReference type="AlphaFoldDB" id="A0AAD6V3T2"/>
<evidence type="ECO:0000256" key="14">
    <source>
        <dbReference type="RuleBase" id="RU369042"/>
    </source>
</evidence>
<evidence type="ECO:0000256" key="13">
    <source>
        <dbReference type="ARBA" id="ARBA00023254"/>
    </source>
</evidence>
<reference evidence="17" key="1">
    <citation type="submission" date="2023-03" db="EMBL/GenBank/DDBJ databases">
        <title>Massive genome expansion in bonnet fungi (Mycena s.s.) driven by repeated elements and novel gene families across ecological guilds.</title>
        <authorList>
            <consortium name="Lawrence Berkeley National Laboratory"/>
            <person name="Harder C.B."/>
            <person name="Miyauchi S."/>
            <person name="Viragh M."/>
            <person name="Kuo A."/>
            <person name="Thoen E."/>
            <person name="Andreopoulos B."/>
            <person name="Lu D."/>
            <person name="Skrede I."/>
            <person name="Drula E."/>
            <person name="Henrissat B."/>
            <person name="Morin E."/>
            <person name="Kohler A."/>
            <person name="Barry K."/>
            <person name="LaButti K."/>
            <person name="Morin E."/>
            <person name="Salamov A."/>
            <person name="Lipzen A."/>
            <person name="Mereny Z."/>
            <person name="Hegedus B."/>
            <person name="Baldrian P."/>
            <person name="Stursova M."/>
            <person name="Weitz H."/>
            <person name="Taylor A."/>
            <person name="Grigoriev I.V."/>
            <person name="Nagy L.G."/>
            <person name="Martin F."/>
            <person name="Kauserud H."/>
        </authorList>
    </citation>
    <scope>NUCLEOTIDE SEQUENCE</scope>
    <source>
        <strain evidence="17">9144</strain>
    </source>
</reference>
<dbReference type="Pfam" id="PF02732">
    <property type="entry name" value="ERCC4"/>
    <property type="match status" value="1"/>
</dbReference>
<dbReference type="GO" id="GO:0008821">
    <property type="term" value="F:crossover junction DNA endonuclease activity"/>
    <property type="evidence" value="ECO:0007669"/>
    <property type="project" value="UniProtKB-UniRule"/>
</dbReference>
<dbReference type="Pfam" id="PF14716">
    <property type="entry name" value="HHH_8"/>
    <property type="match status" value="1"/>
</dbReference>
<keyword evidence="18" id="KW-1185">Reference proteome</keyword>
<evidence type="ECO:0000256" key="7">
    <source>
        <dbReference type="ARBA" id="ARBA00022763"/>
    </source>
</evidence>